<dbReference type="EMBL" id="MN740675">
    <property type="protein sequence ID" value="QHS80091.1"/>
    <property type="molecule type" value="Genomic_DNA"/>
</dbReference>
<dbReference type="SMART" id="SM00486">
    <property type="entry name" value="POLBc"/>
    <property type="match status" value="1"/>
</dbReference>
<sequence length="1323" mass="154047">MNNYQCRLFDFDILNIVPDEQDSDDDNKKKRTDSREFVVKMYGIDTEGKTYCIFVEGFEPFFYVRIPNKWNKRNVYKFKDFLINKIGKYYSDSITDCRIVQKKKLYGFDAGQNYKFMVVKFKNMNVFNKAKNIWYTDESFKKRKLHKNPKTNEFGIQFPKTNDYLQLYEAQIPPLLRFFHIQEISPSGWIEIDKRYINNTSRKTNCDYEFSMNWLRGGNKFNIKALTEKEDPVPYKICSFDIEASSSHGDFPVPKKTYKKMISEIIEYWRKHKSMVRSLSDEEKENLFIELILTAFGYANKKDISDVYPKSNPRKNNLINAIKTTLEYPLKELLDRSKDEWKKLKRIEEEEEPDVYYTALKKWHPRPQPYFNLCKSKNLIGLLDSDMPGDAKLLVMDRAMERDKGYPEIQPNGMTRMVYRKKIPGFLPELEGDKCTFIGSTFIKNGGINPYFNHCVVLNTCHDTDEVENSEIVPCDTEKDVLLEWTKMIKRENPDVIIGYNIFGFDWDFMIKRSEELNCKAEFLKLGREKNDKCKIVYKTVKVASGEHNLTYVKIPGRLQVDLYNHFRKEVNLSSYKLDFVASTFIGDNVKSYELVNGRTKLKSKNLTGLQNNNYVKFEIIAHSVDSFKNGQKFKVHDVDEVSGTFYINEELDFNTTNQIRWGLAKDDVTPQDIFRLTNEGPAERAIIAKYCFQDCNLVHHLFRKNDILTGFIEQSKICNVPMDFIIMRGQGIKLLSFIALKCRDVQTLMPVMEPVMNDGSYEGAIVLPPKCAFYADNPVACNDYSSLYPSCMISENISHDSKVWTQEFDLDGNMIKQTGMTMYDNLKGYKYVNIEYDTYEWKRLGGEKSKEQKIKVGTKICRYAQFPDEKKAIMPSVLKELLASRKATRKLIKYKTVTDEDGEEYTGLMKKTDEYTIITETNGDVVEIPNEMVISIKDTYNDFMKNVFDKRQASIKIVANSLYGQCGARTSSFYEKDIAASTTAMGRKALLYAKDVIESVYENRICDTKHGKVRTRAEYIYGDTDSVFFTFNLEDLDGNKIRGKKALDITIDLAVEAGELATKFLKAPHDLEYEKTFMPFLLLSKKRYVGMLHEFDINKGKRKSMGIVLKRRDNAPIVKDVYGGIIDILMSTHSVSESIKFTKQCLQQIVDEKCPLEKLIISKSLRGFYKNPDSIAHKVLADRITKRDPGNKPAVGSRIPYIYIQTKGKVKLQGDKIEDPDFIRKNKIKPDYSFYITNQIMKPVQQIYGLLLYDIPQFKRKVRMFKKKIAKLENEYRNDAKKFKDKSQKIIYDEVKKIIFQEYLNASDRLKTGQKSLLAMWN</sequence>
<keyword evidence="4" id="KW-0548">Nucleotidyltransferase</keyword>
<dbReference type="Pfam" id="PF03104">
    <property type="entry name" value="DNA_pol_B_exo1"/>
    <property type="match status" value="2"/>
</dbReference>
<evidence type="ECO:0000313" key="11">
    <source>
        <dbReference type="EMBL" id="QHS80091.1"/>
    </source>
</evidence>
<dbReference type="Gene3D" id="3.30.342.10">
    <property type="entry name" value="DNA Polymerase, chain B, domain 1"/>
    <property type="match status" value="1"/>
</dbReference>
<dbReference type="InterPro" id="IPR006172">
    <property type="entry name" value="DNA-dir_DNA_pol_B"/>
</dbReference>
<proteinExistence type="inferred from homology"/>
<dbReference type="PRINTS" id="PR00106">
    <property type="entry name" value="DNAPOLB"/>
</dbReference>
<evidence type="ECO:0000256" key="8">
    <source>
        <dbReference type="SAM" id="Coils"/>
    </source>
</evidence>
<dbReference type="InterPro" id="IPR036397">
    <property type="entry name" value="RNaseH_sf"/>
</dbReference>
<dbReference type="Gene3D" id="1.10.287.690">
    <property type="entry name" value="Helix hairpin bin"/>
    <property type="match status" value="1"/>
</dbReference>
<feature type="coiled-coil region" evidence="8">
    <location>
        <begin position="1256"/>
        <end position="1290"/>
    </location>
</feature>
<organism evidence="11">
    <name type="scientific">viral metagenome</name>
    <dbReference type="NCBI Taxonomy" id="1070528"/>
    <lineage>
        <taxon>unclassified sequences</taxon>
        <taxon>metagenomes</taxon>
        <taxon>organismal metagenomes</taxon>
    </lineage>
</organism>
<feature type="domain" description="DNA-directed DNA polymerase family B exonuclease" evidence="10">
    <location>
        <begin position="424"/>
        <end position="580"/>
    </location>
</feature>
<evidence type="ECO:0000256" key="5">
    <source>
        <dbReference type="ARBA" id="ARBA00022932"/>
    </source>
</evidence>
<evidence type="ECO:0000256" key="2">
    <source>
        <dbReference type="ARBA" id="ARBA00012417"/>
    </source>
</evidence>
<dbReference type="InterPro" id="IPR050240">
    <property type="entry name" value="DNA_pol_type-B"/>
</dbReference>
<dbReference type="InterPro" id="IPR006134">
    <property type="entry name" value="DNA-dir_DNA_pol_B_multi_dom"/>
</dbReference>
<dbReference type="SUPFAM" id="SSF53098">
    <property type="entry name" value="Ribonuclease H-like"/>
    <property type="match status" value="1"/>
</dbReference>
<dbReference type="GO" id="GO:0000166">
    <property type="term" value="F:nucleotide binding"/>
    <property type="evidence" value="ECO:0007669"/>
    <property type="project" value="InterPro"/>
</dbReference>
<feature type="domain" description="DNA-directed DNA polymerase family B multifunctional" evidence="9">
    <location>
        <begin position="927"/>
        <end position="1248"/>
    </location>
</feature>
<keyword evidence="8" id="KW-0175">Coiled coil</keyword>
<evidence type="ECO:0000259" key="10">
    <source>
        <dbReference type="Pfam" id="PF03104"/>
    </source>
</evidence>
<evidence type="ECO:0000259" key="9">
    <source>
        <dbReference type="Pfam" id="PF00136"/>
    </source>
</evidence>
<keyword evidence="6" id="KW-0238">DNA-binding</keyword>
<keyword evidence="3" id="KW-0808">Transferase</keyword>
<comment type="catalytic activity">
    <reaction evidence="7">
        <text>DNA(n) + a 2'-deoxyribonucleoside 5'-triphosphate = DNA(n+1) + diphosphate</text>
        <dbReference type="Rhea" id="RHEA:22508"/>
        <dbReference type="Rhea" id="RHEA-COMP:17339"/>
        <dbReference type="Rhea" id="RHEA-COMP:17340"/>
        <dbReference type="ChEBI" id="CHEBI:33019"/>
        <dbReference type="ChEBI" id="CHEBI:61560"/>
        <dbReference type="ChEBI" id="CHEBI:173112"/>
        <dbReference type="EC" id="2.7.7.7"/>
    </reaction>
</comment>
<dbReference type="EC" id="2.7.7.7" evidence="2"/>
<dbReference type="InterPro" id="IPR006133">
    <property type="entry name" value="DNA-dir_DNA_pol_B_exonuc"/>
</dbReference>
<comment type="similarity">
    <text evidence="1">Belongs to the DNA polymerase type-B family.</text>
</comment>
<dbReference type="GO" id="GO:0045004">
    <property type="term" value="P:DNA replication proofreading"/>
    <property type="evidence" value="ECO:0007669"/>
    <property type="project" value="TreeGrafter"/>
</dbReference>
<feature type="domain" description="DNA-directed DNA polymerase family B exonuclease" evidence="10">
    <location>
        <begin position="166"/>
        <end position="270"/>
    </location>
</feature>
<name>A0A6C0AL80_9ZZZZ</name>
<dbReference type="InterPro" id="IPR042087">
    <property type="entry name" value="DNA_pol_B_thumb"/>
</dbReference>
<protein>
    <recommendedName>
        <fullName evidence="2">DNA-directed DNA polymerase</fullName>
        <ecNumber evidence="2">2.7.7.7</ecNumber>
    </recommendedName>
</protein>
<dbReference type="InterPro" id="IPR012337">
    <property type="entry name" value="RNaseH-like_sf"/>
</dbReference>
<feature type="domain" description="DNA-directed DNA polymerase family B multifunctional" evidence="9">
    <location>
        <begin position="721"/>
        <end position="897"/>
    </location>
</feature>
<dbReference type="Gene3D" id="3.90.1600.10">
    <property type="entry name" value="Palm domain of DNA polymerase"/>
    <property type="match status" value="1"/>
</dbReference>
<reference evidence="11" key="1">
    <citation type="journal article" date="2020" name="Nature">
        <title>Giant virus diversity and host interactions through global metagenomics.</title>
        <authorList>
            <person name="Schulz F."/>
            <person name="Roux S."/>
            <person name="Paez-Espino D."/>
            <person name="Jungbluth S."/>
            <person name="Walsh D.A."/>
            <person name="Denef V.J."/>
            <person name="McMahon K.D."/>
            <person name="Konstantinidis K.T."/>
            <person name="Eloe-Fadrosh E.A."/>
            <person name="Kyrpides N.C."/>
            <person name="Woyke T."/>
        </authorList>
    </citation>
    <scope>NUCLEOTIDE SEQUENCE</scope>
    <source>
        <strain evidence="11">GVMAG-S-1039698-54</strain>
    </source>
</reference>
<dbReference type="GO" id="GO:0003677">
    <property type="term" value="F:DNA binding"/>
    <property type="evidence" value="ECO:0007669"/>
    <property type="project" value="UniProtKB-KW"/>
</dbReference>
<evidence type="ECO:0000256" key="4">
    <source>
        <dbReference type="ARBA" id="ARBA00022695"/>
    </source>
</evidence>
<dbReference type="GO" id="GO:0003887">
    <property type="term" value="F:DNA-directed DNA polymerase activity"/>
    <property type="evidence" value="ECO:0007669"/>
    <property type="project" value="UniProtKB-KW"/>
</dbReference>
<dbReference type="GO" id="GO:0008296">
    <property type="term" value="F:3'-5'-DNA exonuclease activity"/>
    <property type="evidence" value="ECO:0007669"/>
    <property type="project" value="TreeGrafter"/>
</dbReference>
<dbReference type="Gene3D" id="3.30.420.10">
    <property type="entry name" value="Ribonuclease H-like superfamily/Ribonuclease H"/>
    <property type="match status" value="2"/>
</dbReference>
<accession>A0A6C0AL80</accession>
<dbReference type="PANTHER" id="PTHR10322">
    <property type="entry name" value="DNA POLYMERASE CATALYTIC SUBUNIT"/>
    <property type="match status" value="1"/>
</dbReference>
<dbReference type="SUPFAM" id="SSF56672">
    <property type="entry name" value="DNA/RNA polymerases"/>
    <property type="match status" value="1"/>
</dbReference>
<keyword evidence="5" id="KW-0239">DNA-directed DNA polymerase</keyword>
<evidence type="ECO:0000256" key="3">
    <source>
        <dbReference type="ARBA" id="ARBA00022679"/>
    </source>
</evidence>
<dbReference type="Pfam" id="PF00136">
    <property type="entry name" value="DNA_pol_B"/>
    <property type="match status" value="2"/>
</dbReference>
<dbReference type="GO" id="GO:0006297">
    <property type="term" value="P:nucleotide-excision repair, DNA gap filling"/>
    <property type="evidence" value="ECO:0007669"/>
    <property type="project" value="TreeGrafter"/>
</dbReference>
<dbReference type="InterPro" id="IPR023211">
    <property type="entry name" value="DNA_pol_palm_dom_sf"/>
</dbReference>
<evidence type="ECO:0000256" key="6">
    <source>
        <dbReference type="ARBA" id="ARBA00023125"/>
    </source>
</evidence>
<dbReference type="Gene3D" id="1.10.132.60">
    <property type="entry name" value="DNA polymerase family B, C-terminal domain"/>
    <property type="match status" value="1"/>
</dbReference>
<dbReference type="PANTHER" id="PTHR10322:SF23">
    <property type="entry name" value="DNA POLYMERASE DELTA CATALYTIC SUBUNIT"/>
    <property type="match status" value="1"/>
</dbReference>
<evidence type="ECO:0000256" key="1">
    <source>
        <dbReference type="ARBA" id="ARBA00005755"/>
    </source>
</evidence>
<dbReference type="InterPro" id="IPR043502">
    <property type="entry name" value="DNA/RNA_pol_sf"/>
</dbReference>
<dbReference type="GO" id="GO:0043625">
    <property type="term" value="C:delta DNA polymerase complex"/>
    <property type="evidence" value="ECO:0007669"/>
    <property type="project" value="TreeGrafter"/>
</dbReference>
<evidence type="ECO:0000256" key="7">
    <source>
        <dbReference type="ARBA" id="ARBA00049244"/>
    </source>
</evidence>
<dbReference type="GO" id="GO:0006287">
    <property type="term" value="P:base-excision repair, gap-filling"/>
    <property type="evidence" value="ECO:0007669"/>
    <property type="project" value="TreeGrafter"/>
</dbReference>